<proteinExistence type="predicted"/>
<organism evidence="2 3">
    <name type="scientific">Solanum commersonii</name>
    <name type="common">Commerson's wild potato</name>
    <name type="synonym">Commerson's nightshade</name>
    <dbReference type="NCBI Taxonomy" id="4109"/>
    <lineage>
        <taxon>Eukaryota</taxon>
        <taxon>Viridiplantae</taxon>
        <taxon>Streptophyta</taxon>
        <taxon>Embryophyta</taxon>
        <taxon>Tracheophyta</taxon>
        <taxon>Spermatophyta</taxon>
        <taxon>Magnoliopsida</taxon>
        <taxon>eudicotyledons</taxon>
        <taxon>Gunneridae</taxon>
        <taxon>Pentapetalae</taxon>
        <taxon>asterids</taxon>
        <taxon>lamiids</taxon>
        <taxon>Solanales</taxon>
        <taxon>Solanaceae</taxon>
        <taxon>Solanoideae</taxon>
        <taxon>Solaneae</taxon>
        <taxon>Solanum</taxon>
    </lineage>
</organism>
<gene>
    <name evidence="2" type="ORF">H5410_061518</name>
</gene>
<dbReference type="Proteomes" id="UP000824120">
    <property type="component" value="Chromosome 12"/>
</dbReference>
<feature type="compositionally biased region" description="Polar residues" evidence="1">
    <location>
        <begin position="30"/>
        <end position="46"/>
    </location>
</feature>
<dbReference type="EMBL" id="JACXVP010000012">
    <property type="protein sequence ID" value="KAG5571752.1"/>
    <property type="molecule type" value="Genomic_DNA"/>
</dbReference>
<evidence type="ECO:0000256" key="1">
    <source>
        <dbReference type="SAM" id="MobiDB-lite"/>
    </source>
</evidence>
<comment type="caution">
    <text evidence="2">The sequence shown here is derived from an EMBL/GenBank/DDBJ whole genome shotgun (WGS) entry which is preliminary data.</text>
</comment>
<evidence type="ECO:0000313" key="2">
    <source>
        <dbReference type="EMBL" id="KAG5571752.1"/>
    </source>
</evidence>
<reference evidence="2 3" key="1">
    <citation type="submission" date="2020-09" db="EMBL/GenBank/DDBJ databases">
        <title>De no assembly of potato wild relative species, Solanum commersonii.</title>
        <authorList>
            <person name="Cho K."/>
        </authorList>
    </citation>
    <scope>NUCLEOTIDE SEQUENCE [LARGE SCALE GENOMIC DNA]</scope>
    <source>
        <strain evidence="2">LZ3.2</strain>
        <tissue evidence="2">Leaf</tissue>
    </source>
</reference>
<dbReference type="AlphaFoldDB" id="A0A9J5W9F3"/>
<evidence type="ECO:0000313" key="3">
    <source>
        <dbReference type="Proteomes" id="UP000824120"/>
    </source>
</evidence>
<sequence>MSIPPNLVSYSVDEDSSSPEKASMPDSPRESSQGEGITSMTHSSPPHQFHPHRSPSLIRSFSRLPLCASSDPFTPSPSPPPVENPNSNFVSQISTPSGPLVPQLSQEIPLPTSTPTPMPTHTTY</sequence>
<keyword evidence="3" id="KW-1185">Reference proteome</keyword>
<name>A0A9J5W9F3_SOLCO</name>
<feature type="compositionally biased region" description="Pro residues" evidence="1">
    <location>
        <begin position="74"/>
        <end position="83"/>
    </location>
</feature>
<protein>
    <submittedName>
        <fullName evidence="2">Uncharacterized protein</fullName>
    </submittedName>
</protein>
<accession>A0A9J5W9F3</accession>
<feature type="region of interest" description="Disordered" evidence="1">
    <location>
        <begin position="1"/>
        <end position="124"/>
    </location>
</feature>